<dbReference type="OrthoDB" id="1470350at2759"/>
<dbReference type="STRING" id="983965.A0A2T4C5Z4"/>
<dbReference type="InterPro" id="IPR036396">
    <property type="entry name" value="Cyt_P450_sf"/>
</dbReference>
<dbReference type="Gene3D" id="1.10.630.10">
    <property type="entry name" value="Cytochrome P450"/>
    <property type="match status" value="1"/>
</dbReference>
<dbReference type="AlphaFoldDB" id="A0A2T4C5Z4"/>
<organism evidence="1 2">
    <name type="scientific">Trichoderma longibrachiatum ATCC 18648</name>
    <dbReference type="NCBI Taxonomy" id="983965"/>
    <lineage>
        <taxon>Eukaryota</taxon>
        <taxon>Fungi</taxon>
        <taxon>Dikarya</taxon>
        <taxon>Ascomycota</taxon>
        <taxon>Pezizomycotina</taxon>
        <taxon>Sordariomycetes</taxon>
        <taxon>Hypocreomycetidae</taxon>
        <taxon>Hypocreales</taxon>
        <taxon>Hypocreaceae</taxon>
        <taxon>Trichoderma</taxon>
    </lineage>
</organism>
<dbReference type="Pfam" id="PF00067">
    <property type="entry name" value="p450"/>
    <property type="match status" value="1"/>
</dbReference>
<gene>
    <name evidence="1" type="ORF">M440DRAFT_1430700</name>
</gene>
<proteinExistence type="predicted"/>
<accession>A0A2T4C5Z4</accession>
<protein>
    <recommendedName>
        <fullName evidence="3">Cytochrome P450</fullName>
    </recommendedName>
</protein>
<dbReference type="SUPFAM" id="SSF48264">
    <property type="entry name" value="Cytochrome P450"/>
    <property type="match status" value="1"/>
</dbReference>
<evidence type="ECO:0008006" key="3">
    <source>
        <dbReference type="Google" id="ProtNLM"/>
    </source>
</evidence>
<keyword evidence="2" id="KW-1185">Reference proteome</keyword>
<dbReference type="GO" id="GO:0020037">
    <property type="term" value="F:heme binding"/>
    <property type="evidence" value="ECO:0007669"/>
    <property type="project" value="InterPro"/>
</dbReference>
<dbReference type="EMBL" id="KZ679131">
    <property type="protein sequence ID" value="PTB76973.1"/>
    <property type="molecule type" value="Genomic_DNA"/>
</dbReference>
<dbReference type="GO" id="GO:0004497">
    <property type="term" value="F:monooxygenase activity"/>
    <property type="evidence" value="ECO:0007669"/>
    <property type="project" value="InterPro"/>
</dbReference>
<reference evidence="1 2" key="1">
    <citation type="submission" date="2016-07" db="EMBL/GenBank/DDBJ databases">
        <title>Multiple horizontal gene transfer events from other fungi enriched the ability of initially mycotrophic Trichoderma (Ascomycota) to feed on dead plant biomass.</title>
        <authorList>
            <consortium name="DOE Joint Genome Institute"/>
            <person name="Aerts A."/>
            <person name="Atanasova L."/>
            <person name="Chenthamara K."/>
            <person name="Zhang J."/>
            <person name="Grujic M."/>
            <person name="Henrissat B."/>
            <person name="Kuo A."/>
            <person name="Salamov A."/>
            <person name="Lipzen A."/>
            <person name="Labutti K."/>
            <person name="Barry K."/>
            <person name="Miao Y."/>
            <person name="Rahimi M.J."/>
            <person name="Shen Q."/>
            <person name="Grigoriev I.V."/>
            <person name="Kubicek C.P."/>
            <person name="Druzhinina I.S."/>
        </authorList>
    </citation>
    <scope>NUCLEOTIDE SEQUENCE [LARGE SCALE GENOMIC DNA]</scope>
    <source>
        <strain evidence="1 2">ATCC 18648</strain>
    </source>
</reference>
<evidence type="ECO:0000313" key="1">
    <source>
        <dbReference type="EMBL" id="PTB76973.1"/>
    </source>
</evidence>
<dbReference type="InterPro" id="IPR001128">
    <property type="entry name" value="Cyt_P450"/>
</dbReference>
<sequence length="101" mass="11429">MYSSLPRRAPEDGNGVAGYWFPDGNTICAQAYSMRRMARVFPDPDVFDPSRWVARTREVKHSFMPFVNGPGPEFCRPFDGYGPLFATIVVVTVDSLYRVAF</sequence>
<dbReference type="GO" id="GO:0016705">
    <property type="term" value="F:oxidoreductase activity, acting on paired donors, with incorporation or reduction of molecular oxygen"/>
    <property type="evidence" value="ECO:0007669"/>
    <property type="project" value="InterPro"/>
</dbReference>
<dbReference type="GO" id="GO:0005506">
    <property type="term" value="F:iron ion binding"/>
    <property type="evidence" value="ECO:0007669"/>
    <property type="project" value="InterPro"/>
</dbReference>
<name>A0A2T4C5Z4_TRILO</name>
<evidence type="ECO:0000313" key="2">
    <source>
        <dbReference type="Proteomes" id="UP000240760"/>
    </source>
</evidence>
<dbReference type="Proteomes" id="UP000240760">
    <property type="component" value="Unassembled WGS sequence"/>
</dbReference>